<feature type="region of interest" description="Disordered" evidence="1">
    <location>
        <begin position="169"/>
        <end position="215"/>
    </location>
</feature>
<keyword evidence="2" id="KW-0472">Membrane</keyword>
<accession>A0AAE4HTR2</accession>
<feature type="compositionally biased region" description="Low complexity" evidence="1">
    <location>
        <begin position="199"/>
        <end position="213"/>
    </location>
</feature>
<proteinExistence type="predicted"/>
<dbReference type="InterPro" id="IPR013783">
    <property type="entry name" value="Ig-like_fold"/>
</dbReference>
<keyword evidence="2" id="KW-1133">Transmembrane helix</keyword>
<dbReference type="Gene3D" id="2.60.40.10">
    <property type="entry name" value="Immunoglobulins"/>
    <property type="match status" value="1"/>
</dbReference>
<sequence length="270" mass="28937">MTGLFSFIFIFSCIGIWYFIKRKPNTSNRNIAIGLAAISFALVGILGSGNDEKQVAETATTTTESIKESENSSTNSVVVELKLDSEELEVDEEGNAVITGTTNPGASVSVGLGIIGDSVEADKDGKFSLNHSLTGDKDEELTINSRLDGGNTSTKIIVKPNAKVLAQKQEEEKAAQEAAASKEKAETEANEAEAKTAESLDQQPVESQQSQQEYTEPEYVDANGNGLIKGSNNGIYHIPGSRYYNKTTNPAAWFKTISEAEAAGYRAPKN</sequence>
<reference evidence="3" key="1">
    <citation type="submission" date="2023-03" db="EMBL/GenBank/DDBJ databases">
        <authorList>
            <person name="Shen W."/>
            <person name="Cai J."/>
        </authorList>
    </citation>
    <scope>NUCLEOTIDE SEQUENCE</scope>
    <source>
        <strain evidence="3">K69-2</strain>
    </source>
</reference>
<feature type="transmembrane region" description="Helical" evidence="2">
    <location>
        <begin position="5"/>
        <end position="20"/>
    </location>
</feature>
<dbReference type="PRINTS" id="PR01852">
    <property type="entry name" value="SIBAPROTEIN"/>
</dbReference>
<dbReference type="AlphaFoldDB" id="A0AAE4HTR2"/>
<keyword evidence="2" id="KW-0812">Transmembrane</keyword>
<dbReference type="EMBL" id="JARPZN010000007">
    <property type="protein sequence ID" value="MDT2690719.1"/>
    <property type="molecule type" value="Genomic_DNA"/>
</dbReference>
<dbReference type="Proteomes" id="UP001183682">
    <property type="component" value="Unassembled WGS sequence"/>
</dbReference>
<evidence type="ECO:0000313" key="4">
    <source>
        <dbReference type="Proteomes" id="UP001183682"/>
    </source>
</evidence>
<dbReference type="RefSeq" id="WP_376716462.1">
    <property type="nucleotide sequence ID" value="NZ_JARPZN010000007.1"/>
</dbReference>
<gene>
    <name evidence="3" type="ORF">P7E30_10970</name>
</gene>
<evidence type="ECO:0000256" key="2">
    <source>
        <dbReference type="SAM" id="Phobius"/>
    </source>
</evidence>
<comment type="caution">
    <text evidence="3">The sequence shown here is derived from an EMBL/GenBank/DDBJ whole genome shotgun (WGS) entry which is preliminary data.</text>
</comment>
<evidence type="ECO:0000256" key="1">
    <source>
        <dbReference type="SAM" id="MobiDB-lite"/>
    </source>
</evidence>
<evidence type="ECO:0008006" key="5">
    <source>
        <dbReference type="Google" id="ProtNLM"/>
    </source>
</evidence>
<evidence type="ECO:0000313" key="3">
    <source>
        <dbReference type="EMBL" id="MDT2690719.1"/>
    </source>
</evidence>
<protein>
    <recommendedName>
        <fullName evidence="5">DNA-entry nuclease</fullName>
    </recommendedName>
</protein>
<name>A0AAE4HTR2_ENTGA</name>
<dbReference type="InterPro" id="IPR009148">
    <property type="entry name" value="PcsB-like"/>
</dbReference>
<feature type="transmembrane region" description="Helical" evidence="2">
    <location>
        <begin position="32"/>
        <end position="49"/>
    </location>
</feature>
<organism evidence="3 4">
    <name type="scientific">Enterococcus gallinarum</name>
    <dbReference type="NCBI Taxonomy" id="1353"/>
    <lineage>
        <taxon>Bacteria</taxon>
        <taxon>Bacillati</taxon>
        <taxon>Bacillota</taxon>
        <taxon>Bacilli</taxon>
        <taxon>Lactobacillales</taxon>
        <taxon>Enterococcaceae</taxon>
        <taxon>Enterococcus</taxon>
    </lineage>
</organism>
<feature type="compositionally biased region" description="Basic and acidic residues" evidence="1">
    <location>
        <begin position="169"/>
        <end position="198"/>
    </location>
</feature>